<keyword evidence="1" id="KW-0472">Membrane</keyword>
<dbReference type="SUPFAM" id="SSF46785">
    <property type="entry name" value="Winged helix' DNA-binding domain"/>
    <property type="match status" value="1"/>
</dbReference>
<proteinExistence type="predicted"/>
<keyword evidence="1" id="KW-0812">Transmembrane</keyword>
<comment type="caution">
    <text evidence="2">The sequence shown here is derived from an EMBL/GenBank/DDBJ whole genome shotgun (WGS) entry which is preliminary data.</text>
</comment>
<dbReference type="Proteomes" id="UP000011626">
    <property type="component" value="Unassembled WGS sequence"/>
</dbReference>
<protein>
    <submittedName>
        <fullName evidence="2">Uncharacterized protein</fullName>
    </submittedName>
</protein>
<dbReference type="InterPro" id="IPR036390">
    <property type="entry name" value="WH_DNA-bd_sf"/>
</dbReference>
<feature type="transmembrane region" description="Helical" evidence="1">
    <location>
        <begin position="147"/>
        <end position="165"/>
    </location>
</feature>
<dbReference type="Gene3D" id="1.10.10.10">
    <property type="entry name" value="Winged helix-like DNA-binding domain superfamily/Winged helix DNA-binding domain"/>
    <property type="match status" value="1"/>
</dbReference>
<dbReference type="InterPro" id="IPR036388">
    <property type="entry name" value="WH-like_DNA-bd_sf"/>
</dbReference>
<feature type="transmembrane region" description="Helical" evidence="1">
    <location>
        <begin position="112"/>
        <end position="135"/>
    </location>
</feature>
<reference evidence="2 3" key="1">
    <citation type="journal article" date="2014" name="PLoS Genet.">
        <title>Phylogenetically driven sequencing of extremely halophilic archaea reveals strategies for static and dynamic osmo-response.</title>
        <authorList>
            <person name="Becker E.A."/>
            <person name="Seitzer P.M."/>
            <person name="Tritt A."/>
            <person name="Larsen D."/>
            <person name="Krusor M."/>
            <person name="Yao A.I."/>
            <person name="Wu D."/>
            <person name="Madern D."/>
            <person name="Eisen J.A."/>
            <person name="Darling A.E."/>
            <person name="Facciotti M.T."/>
        </authorList>
    </citation>
    <scope>NUCLEOTIDE SEQUENCE [LARGE SCALE GENOMIC DNA]</scope>
    <source>
        <strain evidence="2 3">2-9-1</strain>
    </source>
</reference>
<keyword evidence="1" id="KW-1133">Transmembrane helix</keyword>
<evidence type="ECO:0000256" key="1">
    <source>
        <dbReference type="SAM" id="Phobius"/>
    </source>
</evidence>
<gene>
    <name evidence="2" type="ORF">C475_20462</name>
</gene>
<keyword evidence="3" id="KW-1185">Reference proteome</keyword>
<dbReference type="EMBL" id="AOIU01000046">
    <property type="protein sequence ID" value="ELZ20455.1"/>
    <property type="molecule type" value="Genomic_DNA"/>
</dbReference>
<organism evidence="2 3">
    <name type="scientific">Halosimplex carlsbadense 2-9-1</name>
    <dbReference type="NCBI Taxonomy" id="797114"/>
    <lineage>
        <taxon>Archaea</taxon>
        <taxon>Methanobacteriati</taxon>
        <taxon>Methanobacteriota</taxon>
        <taxon>Stenosarchaea group</taxon>
        <taxon>Halobacteria</taxon>
        <taxon>Halobacteriales</taxon>
        <taxon>Haloarculaceae</taxon>
        <taxon>Halosimplex</taxon>
    </lineage>
</organism>
<evidence type="ECO:0000313" key="3">
    <source>
        <dbReference type="Proteomes" id="UP000011626"/>
    </source>
</evidence>
<sequence>MVRIPNEFCNEFDEKGETFFEIAEMLYTHPGRQYTQDELAKKVDRSNTTVSNHTSKMVNEGWLDRHEDQTTFVWNTDAHNPASTEGVTAVKRFYADFWNLLKKHSETAPGTMAIIGFALILSALVIFAFFVGFSLGITRESVIPTTSYFVIAAGSFLAGVIVTFLSPLQAAVNRFVWSIIPADLFQNE</sequence>
<dbReference type="AlphaFoldDB" id="M0CB33"/>
<name>M0CB33_9EURY</name>
<dbReference type="OrthoDB" id="350029at2157"/>
<evidence type="ECO:0000313" key="2">
    <source>
        <dbReference type="EMBL" id="ELZ20455.1"/>
    </source>
</evidence>
<dbReference type="RefSeq" id="WP_006885755.1">
    <property type="nucleotide sequence ID" value="NZ_AOIU01000046.1"/>
</dbReference>
<accession>M0CB33</accession>